<proteinExistence type="predicted"/>
<dbReference type="EMBL" id="JABEZY010000005">
    <property type="protein sequence ID" value="MBA0738198.1"/>
    <property type="molecule type" value="Genomic_DNA"/>
</dbReference>
<sequence length="17" mass="2019">MFLRLLQLMSRAKVQSP</sequence>
<evidence type="ECO:0000313" key="2">
    <source>
        <dbReference type="Proteomes" id="UP000593579"/>
    </source>
</evidence>
<accession>A0A7J9BPS7</accession>
<dbReference type="AlphaFoldDB" id="A0A7J9BPS7"/>
<comment type="caution">
    <text evidence="1">The sequence shown here is derived from an EMBL/GenBank/DDBJ whole genome shotgun (WGS) entry which is preliminary data.</text>
</comment>
<evidence type="ECO:0000313" key="1">
    <source>
        <dbReference type="EMBL" id="MBA0738198.1"/>
    </source>
</evidence>
<name>A0A7J9BPS7_GOSGO</name>
<reference evidence="1 2" key="1">
    <citation type="journal article" date="2019" name="Genome Biol. Evol.">
        <title>Insights into the evolution of the New World diploid cottons (Gossypium, subgenus Houzingenia) based on genome sequencing.</title>
        <authorList>
            <person name="Grover C.E."/>
            <person name="Arick M.A. 2nd"/>
            <person name="Thrash A."/>
            <person name="Conover J.L."/>
            <person name="Sanders W.S."/>
            <person name="Peterson D.G."/>
            <person name="Frelichowski J.E."/>
            <person name="Scheffler J.A."/>
            <person name="Scheffler B.E."/>
            <person name="Wendel J.F."/>
        </authorList>
    </citation>
    <scope>NUCLEOTIDE SEQUENCE [LARGE SCALE GENOMIC DNA]</scope>
    <source>
        <strain evidence="1">5</strain>
        <tissue evidence="1">Leaf</tissue>
    </source>
</reference>
<keyword evidence="2" id="KW-1185">Reference proteome</keyword>
<gene>
    <name evidence="1" type="ORF">Gogos_011594</name>
</gene>
<dbReference type="Proteomes" id="UP000593579">
    <property type="component" value="Unassembled WGS sequence"/>
</dbReference>
<protein>
    <submittedName>
        <fullName evidence="1">Uncharacterized protein</fullName>
    </submittedName>
</protein>
<organism evidence="1 2">
    <name type="scientific">Gossypium gossypioides</name>
    <name type="common">Mexican cotton</name>
    <name type="synonym">Selera gossypioides</name>
    <dbReference type="NCBI Taxonomy" id="34282"/>
    <lineage>
        <taxon>Eukaryota</taxon>
        <taxon>Viridiplantae</taxon>
        <taxon>Streptophyta</taxon>
        <taxon>Embryophyta</taxon>
        <taxon>Tracheophyta</taxon>
        <taxon>Spermatophyta</taxon>
        <taxon>Magnoliopsida</taxon>
        <taxon>eudicotyledons</taxon>
        <taxon>Gunneridae</taxon>
        <taxon>Pentapetalae</taxon>
        <taxon>rosids</taxon>
        <taxon>malvids</taxon>
        <taxon>Malvales</taxon>
        <taxon>Malvaceae</taxon>
        <taxon>Malvoideae</taxon>
        <taxon>Gossypium</taxon>
    </lineage>
</organism>